<comment type="caution">
    <text evidence="3">The sequence shown here is derived from an EMBL/GenBank/DDBJ whole genome shotgun (WGS) entry which is preliminary data.</text>
</comment>
<feature type="region of interest" description="Disordered" evidence="1">
    <location>
        <begin position="115"/>
        <end position="146"/>
    </location>
</feature>
<evidence type="ECO:0000313" key="4">
    <source>
        <dbReference type="Proteomes" id="UP001597295"/>
    </source>
</evidence>
<dbReference type="Proteomes" id="UP001597295">
    <property type="component" value="Unassembled WGS sequence"/>
</dbReference>
<accession>A0ABW5DW69</accession>
<dbReference type="EMBL" id="JBHUIP010000014">
    <property type="protein sequence ID" value="MFD2264744.1"/>
    <property type="molecule type" value="Genomic_DNA"/>
</dbReference>
<keyword evidence="4" id="KW-1185">Reference proteome</keyword>
<evidence type="ECO:0000313" key="3">
    <source>
        <dbReference type="EMBL" id="MFD2264744.1"/>
    </source>
</evidence>
<evidence type="ECO:0000256" key="1">
    <source>
        <dbReference type="SAM" id="MobiDB-lite"/>
    </source>
</evidence>
<organism evidence="3 4">
    <name type="scientific">Lacibacterium aquatile</name>
    <dbReference type="NCBI Taxonomy" id="1168082"/>
    <lineage>
        <taxon>Bacteria</taxon>
        <taxon>Pseudomonadati</taxon>
        <taxon>Pseudomonadota</taxon>
        <taxon>Alphaproteobacteria</taxon>
        <taxon>Rhodospirillales</taxon>
        <taxon>Rhodospirillaceae</taxon>
    </lineage>
</organism>
<proteinExistence type="predicted"/>
<feature type="compositionally biased region" description="Low complexity" evidence="1">
    <location>
        <begin position="122"/>
        <end position="131"/>
    </location>
</feature>
<protein>
    <submittedName>
        <fullName evidence="3">Uncharacterized protein</fullName>
    </submittedName>
</protein>
<dbReference type="RefSeq" id="WP_379877862.1">
    <property type="nucleotide sequence ID" value="NZ_JBHUIP010000014.1"/>
</dbReference>
<gene>
    <name evidence="3" type="ORF">ACFSM5_17700</name>
</gene>
<evidence type="ECO:0000256" key="2">
    <source>
        <dbReference type="SAM" id="SignalP"/>
    </source>
</evidence>
<feature type="signal peptide" evidence="2">
    <location>
        <begin position="1"/>
        <end position="18"/>
    </location>
</feature>
<reference evidence="4" key="1">
    <citation type="journal article" date="2019" name="Int. J. Syst. Evol. Microbiol.">
        <title>The Global Catalogue of Microorganisms (GCM) 10K type strain sequencing project: providing services to taxonomists for standard genome sequencing and annotation.</title>
        <authorList>
            <consortium name="The Broad Institute Genomics Platform"/>
            <consortium name="The Broad Institute Genome Sequencing Center for Infectious Disease"/>
            <person name="Wu L."/>
            <person name="Ma J."/>
        </authorList>
    </citation>
    <scope>NUCLEOTIDE SEQUENCE [LARGE SCALE GENOMIC DNA]</scope>
    <source>
        <strain evidence="4">CGMCC 1.19062</strain>
    </source>
</reference>
<keyword evidence="2" id="KW-0732">Signal</keyword>
<feature type="chain" id="PRO_5046440724" evidence="2">
    <location>
        <begin position="19"/>
        <end position="146"/>
    </location>
</feature>
<sequence length="146" mass="15750">MRTLLAAVFLLIAAPALAFEGTYEVRGGNPDRGTGYAGMAYIGKTGEVYQILWVIKNQQYRGLGIVDGDVMAVSVPAAQQVVLYRKDPKGQLLGRWAVANQNVVAPEVLILKKAGQPDNMAPQAPTPQRQQPQPPKLNNGKPEKAT</sequence>
<name>A0ABW5DW69_9PROT</name>